<dbReference type="KEGG" id="spar:SPRG_20179"/>
<dbReference type="STRING" id="695850.A0A067CMF9"/>
<feature type="region of interest" description="Disordered" evidence="6">
    <location>
        <begin position="779"/>
        <end position="821"/>
    </location>
</feature>
<comment type="catalytic activity">
    <reaction evidence="5">
        <text>ATP + H2O = ADP + phosphate + H(+)</text>
        <dbReference type="Rhea" id="RHEA:13065"/>
        <dbReference type="ChEBI" id="CHEBI:15377"/>
        <dbReference type="ChEBI" id="CHEBI:15378"/>
        <dbReference type="ChEBI" id="CHEBI:30616"/>
        <dbReference type="ChEBI" id="CHEBI:43474"/>
        <dbReference type="ChEBI" id="CHEBI:456216"/>
        <dbReference type="EC" id="3.6.4.12"/>
    </reaction>
    <physiologicalReaction direction="left-to-right" evidence="5">
        <dbReference type="Rhea" id="RHEA:13066"/>
    </physiologicalReaction>
</comment>
<evidence type="ECO:0000256" key="2">
    <source>
        <dbReference type="ARBA" id="ARBA00022801"/>
    </source>
</evidence>
<dbReference type="VEuPathDB" id="FungiDB:SPRG_20179"/>
<dbReference type="SMART" id="SM00487">
    <property type="entry name" value="DEXDc"/>
    <property type="match status" value="1"/>
</dbReference>
<evidence type="ECO:0000256" key="6">
    <source>
        <dbReference type="SAM" id="MobiDB-lite"/>
    </source>
</evidence>
<evidence type="ECO:0000313" key="9">
    <source>
        <dbReference type="Proteomes" id="UP000030745"/>
    </source>
</evidence>
<dbReference type="FunFam" id="3.40.50.300:FF:000326">
    <property type="entry name" value="P-loop containing nucleoside triphosphate hydrolase"/>
    <property type="match status" value="1"/>
</dbReference>
<dbReference type="EMBL" id="KK583213">
    <property type="protein sequence ID" value="KDO28017.1"/>
    <property type="molecule type" value="Genomic_DNA"/>
</dbReference>
<dbReference type="InterPro" id="IPR014001">
    <property type="entry name" value="Helicase_ATP-bd"/>
</dbReference>
<feature type="compositionally biased region" description="Basic residues" evidence="6">
    <location>
        <begin position="1203"/>
        <end position="1212"/>
    </location>
</feature>
<proteinExistence type="predicted"/>
<keyword evidence="1" id="KW-0547">Nucleotide-binding</keyword>
<dbReference type="InterPro" id="IPR041679">
    <property type="entry name" value="DNA2/NAM7-like_C"/>
</dbReference>
<feature type="domain" description="Helicase ATP-binding" evidence="7">
    <location>
        <begin position="425"/>
        <end position="971"/>
    </location>
</feature>
<dbReference type="GO" id="GO:0005524">
    <property type="term" value="F:ATP binding"/>
    <property type="evidence" value="ECO:0007669"/>
    <property type="project" value="UniProtKB-KW"/>
</dbReference>
<sequence>MRQSLRQRAKPAGRSEQLGKLLRARDAAARGEKILKDDDDDWSPEDGEASDDEDDAIEDSDDSDDDVLPKTKPLARRKRPISAVPTATINPTASKQAAPRDPRQRRTLNPPSVEAEVARKLLELQSKVPPVKSILKKDRRQIQVLDEEPVQAVTAAPAPVVVHKRPNRNKTDRVGAILGPKSATFGVETKYATSTLAQFYDEILDWDFGEAVLKDQKPLSEAPPTENVQVPSKFESYQHYFSVWKPLAVQEVQAQALNGLSSDLPPALPIVCTPHASIGSTTVKVAASFNKAYTGHDKRKRQHDVADIRKDDLIVVSEDPKFLASRVHGKDGSGLLGVLGVVESQQASREGLVFVSTSARWRRLRWDASKTLYLFKVNSLVTSLREFRALCECRDYKLMQLLLSGESVASSMRLDTLGLGYVQWLRNSFNESQQEAITAAATSQGFTLIKGPPGTGKTTTLKGLLNSLHLREYNRYYNAVLDVARRPDKDTYAAWKRIGSEKPHILVAAPSNIAVDNIVGKIIEEGFCDGEGRRYFPQIVRVGRGVTANVKSVSLDGMVESISSQPLEIVEMRVGQLTHELRIVEADAAVLRQELRNVIAWIHGIIETNVRGVPESPPPPPPMTPPPPSSPVEMPGTPPPPPPTEEYGPPPIVSPPRPMLDMQVGPPPTSPPRQLQFDGPPPIFEHAASFTTLDDEGTTTTKAAFVTYNSDDDDDAVPFSADGAPMYTLSEDEEDEPLPVATSACSTAIDDDEVDEPLPQVAAECIPEATDIDMMADMSKDDDDEVDEPLPVPPPTPPRGSPPPPPTESPPPPPSMSDVPLVIDYNSYKPYKDIAQRINLCLERANTLRLEWQRYSIVRQALQNNKRVPKETQEQLESSFLESAHIVFTTLSSAGHRALDDSNRYDILVIDEAAQAVELSTIIPMRFGSKQCVLVGDPQQLSATVFSRTSAQSLYERSLFERLESCGHPVHMLRTQYRSHPTISAFPRAYFYGGLLQDGDNVKTPAYIKPYHSLAPAFLPLVFWNIVSSRESAGPSSRSNQMEIELAVNLYLTLRNACPPDAIRGKVGVITPYAFQMEELKKAFARACGGDYAHDVEINTVDGYQGREKDIIILSTVRADPRKGVGFLSDIRRMNVALTRAKFACYVIGSEATLKSSKPWRALLDHTRSAQCMVHVTNPQENLLQLRPGGDPPRRPAAFGGRGRGRGRFQHA</sequence>
<dbReference type="GO" id="GO:0005694">
    <property type="term" value="C:chromosome"/>
    <property type="evidence" value="ECO:0007669"/>
    <property type="project" value="UniProtKB-ARBA"/>
</dbReference>
<feature type="region of interest" description="Disordered" evidence="6">
    <location>
        <begin position="1183"/>
        <end position="1212"/>
    </location>
</feature>
<dbReference type="Proteomes" id="UP000030745">
    <property type="component" value="Unassembled WGS sequence"/>
</dbReference>
<keyword evidence="3" id="KW-0347">Helicase</keyword>
<organism evidence="8 9">
    <name type="scientific">Saprolegnia parasitica (strain CBS 223.65)</name>
    <dbReference type="NCBI Taxonomy" id="695850"/>
    <lineage>
        <taxon>Eukaryota</taxon>
        <taxon>Sar</taxon>
        <taxon>Stramenopiles</taxon>
        <taxon>Oomycota</taxon>
        <taxon>Saprolegniomycetes</taxon>
        <taxon>Saprolegniales</taxon>
        <taxon>Saprolegniaceae</taxon>
        <taxon>Saprolegnia</taxon>
    </lineage>
</organism>
<evidence type="ECO:0000256" key="4">
    <source>
        <dbReference type="ARBA" id="ARBA00022840"/>
    </source>
</evidence>
<dbReference type="Pfam" id="PF13087">
    <property type="entry name" value="AAA_12"/>
    <property type="match status" value="1"/>
</dbReference>
<protein>
    <recommendedName>
        <fullName evidence="7">Helicase ATP-binding domain-containing protein</fullName>
    </recommendedName>
</protein>
<evidence type="ECO:0000256" key="5">
    <source>
        <dbReference type="ARBA" id="ARBA00048432"/>
    </source>
</evidence>
<keyword evidence="9" id="KW-1185">Reference proteome</keyword>
<gene>
    <name evidence="8" type="ORF">SPRG_20179</name>
</gene>
<evidence type="ECO:0000313" key="8">
    <source>
        <dbReference type="EMBL" id="KDO28017.1"/>
    </source>
</evidence>
<keyword evidence="2" id="KW-0378">Hydrolase</keyword>
<feature type="compositionally biased region" description="Basic and acidic residues" evidence="6">
    <location>
        <begin position="23"/>
        <end position="36"/>
    </location>
</feature>
<dbReference type="PANTHER" id="PTHR10887">
    <property type="entry name" value="DNA2/NAM7 HELICASE FAMILY"/>
    <property type="match status" value="1"/>
</dbReference>
<dbReference type="GO" id="GO:0003678">
    <property type="term" value="F:DNA helicase activity"/>
    <property type="evidence" value="ECO:0007669"/>
    <property type="project" value="UniProtKB-EC"/>
</dbReference>
<evidence type="ECO:0000256" key="1">
    <source>
        <dbReference type="ARBA" id="ARBA00022741"/>
    </source>
</evidence>
<dbReference type="SUPFAM" id="SSF52540">
    <property type="entry name" value="P-loop containing nucleoside triphosphate hydrolases"/>
    <property type="match status" value="1"/>
</dbReference>
<feature type="compositionally biased region" description="Basic residues" evidence="6">
    <location>
        <begin position="1"/>
        <end position="11"/>
    </location>
</feature>
<evidence type="ECO:0000259" key="7">
    <source>
        <dbReference type="SMART" id="SM00487"/>
    </source>
</evidence>
<dbReference type="OMA" id="HHCIVHV"/>
<dbReference type="InterPro" id="IPR045055">
    <property type="entry name" value="DNA2/NAM7-like"/>
</dbReference>
<dbReference type="PANTHER" id="PTHR10887:SF495">
    <property type="entry name" value="HELICASE SENATAXIN ISOFORM X1-RELATED"/>
    <property type="match status" value="1"/>
</dbReference>
<dbReference type="GeneID" id="24141381"/>
<dbReference type="Gene3D" id="3.40.50.300">
    <property type="entry name" value="P-loop containing nucleotide triphosphate hydrolases"/>
    <property type="match status" value="3"/>
</dbReference>
<dbReference type="GO" id="GO:0016787">
    <property type="term" value="F:hydrolase activity"/>
    <property type="evidence" value="ECO:0007669"/>
    <property type="project" value="UniProtKB-KW"/>
</dbReference>
<feature type="region of interest" description="Disordered" evidence="6">
    <location>
        <begin position="716"/>
        <end position="738"/>
    </location>
</feature>
<keyword evidence="4" id="KW-0067">ATP-binding</keyword>
<feature type="region of interest" description="Disordered" evidence="6">
    <location>
        <begin position="611"/>
        <end position="680"/>
    </location>
</feature>
<dbReference type="RefSeq" id="XP_012201173.1">
    <property type="nucleotide sequence ID" value="XM_012345783.1"/>
</dbReference>
<evidence type="ECO:0000256" key="3">
    <source>
        <dbReference type="ARBA" id="ARBA00022806"/>
    </source>
</evidence>
<dbReference type="CDD" id="cd18808">
    <property type="entry name" value="SF1_C_Upf1"/>
    <property type="match status" value="1"/>
</dbReference>
<feature type="compositionally biased region" description="Polar residues" evidence="6">
    <location>
        <begin position="85"/>
        <end position="95"/>
    </location>
</feature>
<dbReference type="InterPro" id="IPR041677">
    <property type="entry name" value="DNA2/NAM7_AAA_11"/>
</dbReference>
<accession>A0A067CMF9</accession>
<dbReference type="InterPro" id="IPR047187">
    <property type="entry name" value="SF1_C_Upf1"/>
</dbReference>
<name>A0A067CMF9_SAPPC</name>
<dbReference type="AlphaFoldDB" id="A0A067CMF9"/>
<dbReference type="CDD" id="cd18042">
    <property type="entry name" value="DEXXQc_SETX"/>
    <property type="match status" value="1"/>
</dbReference>
<dbReference type="PRINTS" id="PR01217">
    <property type="entry name" value="PRICHEXTENSN"/>
</dbReference>
<dbReference type="OrthoDB" id="6513042at2759"/>
<dbReference type="Pfam" id="PF13086">
    <property type="entry name" value="AAA_11"/>
    <property type="match status" value="2"/>
</dbReference>
<feature type="compositionally biased region" description="Pro residues" evidence="6">
    <location>
        <begin position="790"/>
        <end position="815"/>
    </location>
</feature>
<dbReference type="InterPro" id="IPR027417">
    <property type="entry name" value="P-loop_NTPase"/>
</dbReference>
<reference evidence="8 9" key="1">
    <citation type="journal article" date="2013" name="PLoS Genet.">
        <title>Distinctive expansion of potential virulence genes in the genome of the oomycete fish pathogen Saprolegnia parasitica.</title>
        <authorList>
            <person name="Jiang R.H."/>
            <person name="de Bruijn I."/>
            <person name="Haas B.J."/>
            <person name="Belmonte R."/>
            <person name="Lobach L."/>
            <person name="Christie J."/>
            <person name="van den Ackerveken G."/>
            <person name="Bottin A."/>
            <person name="Bulone V."/>
            <person name="Diaz-Moreno S.M."/>
            <person name="Dumas B."/>
            <person name="Fan L."/>
            <person name="Gaulin E."/>
            <person name="Govers F."/>
            <person name="Grenville-Briggs L.J."/>
            <person name="Horner N.R."/>
            <person name="Levin J.Z."/>
            <person name="Mammella M."/>
            <person name="Meijer H.J."/>
            <person name="Morris P."/>
            <person name="Nusbaum C."/>
            <person name="Oome S."/>
            <person name="Phillips A.J."/>
            <person name="van Rooyen D."/>
            <person name="Rzeszutek E."/>
            <person name="Saraiva M."/>
            <person name="Secombes C.J."/>
            <person name="Seidl M.F."/>
            <person name="Snel B."/>
            <person name="Stassen J.H."/>
            <person name="Sykes S."/>
            <person name="Tripathy S."/>
            <person name="van den Berg H."/>
            <person name="Vega-Arreguin J.C."/>
            <person name="Wawra S."/>
            <person name="Young S.K."/>
            <person name="Zeng Q."/>
            <person name="Dieguez-Uribeondo J."/>
            <person name="Russ C."/>
            <person name="Tyler B.M."/>
            <person name="van West P."/>
        </authorList>
    </citation>
    <scope>NUCLEOTIDE SEQUENCE [LARGE SCALE GENOMIC DNA]</scope>
    <source>
        <strain evidence="8 9">CBS 223.65</strain>
    </source>
</reference>
<feature type="compositionally biased region" description="Acidic residues" evidence="6">
    <location>
        <begin position="37"/>
        <end position="66"/>
    </location>
</feature>
<feature type="region of interest" description="Disordered" evidence="6">
    <location>
        <begin position="1"/>
        <end position="111"/>
    </location>
</feature>
<feature type="compositionally biased region" description="Pro residues" evidence="6">
    <location>
        <begin position="615"/>
        <end position="658"/>
    </location>
</feature>